<dbReference type="Pfam" id="PF19500">
    <property type="entry name" value="DUF6035"/>
    <property type="match status" value="1"/>
</dbReference>
<protein>
    <recommendedName>
        <fullName evidence="1">DUF6035 domain-containing protein</fullName>
    </recommendedName>
</protein>
<organism evidence="2 3">
    <name type="scientific">Rhodomicrobium vannielii (strain ATCC 17100 / DSM 162 / LMG 4299 / NCIMB 10020 / ATH 3.1.1)</name>
    <dbReference type="NCBI Taxonomy" id="648757"/>
    <lineage>
        <taxon>Bacteria</taxon>
        <taxon>Pseudomonadati</taxon>
        <taxon>Pseudomonadota</taxon>
        <taxon>Alphaproteobacteria</taxon>
        <taxon>Hyphomicrobiales</taxon>
        <taxon>Hyphomicrobiaceae</taxon>
        <taxon>Rhodomicrobium</taxon>
    </lineage>
</organism>
<dbReference type="eggNOG" id="COG4469">
    <property type="taxonomic scope" value="Bacteria"/>
</dbReference>
<reference evidence="3" key="1">
    <citation type="journal article" date="2011" name="J. Bacteriol.">
        <title>Genome sequences of eight morphologically diverse alphaproteobacteria.</title>
        <authorList>
            <consortium name="US DOE Joint Genome Institute"/>
            <person name="Brown P.J."/>
            <person name="Kysela D.T."/>
            <person name="Buechlein A."/>
            <person name="Hemmerich C."/>
            <person name="Brun Y.V."/>
        </authorList>
    </citation>
    <scope>NUCLEOTIDE SEQUENCE [LARGE SCALE GENOMIC DNA]</scope>
    <source>
        <strain evidence="3">ATCC 17100 / ATH 3.1.1 / DSM 162 / LMG 4299</strain>
    </source>
</reference>
<dbReference type="Proteomes" id="UP000001399">
    <property type="component" value="Chromosome"/>
</dbReference>
<evidence type="ECO:0000313" key="2">
    <source>
        <dbReference type="EMBL" id="ADP70677.1"/>
    </source>
</evidence>
<dbReference type="RefSeq" id="WP_013419079.1">
    <property type="nucleotide sequence ID" value="NC_014664.1"/>
</dbReference>
<sequence length="300" mass="34598">MPLGIPVVYDSISGNLVETKLALDLDDKGISHLRARTRQERRSGASRYHCGLCRDPLYVSNSGGIPHFAHYIESGRHCAWRAGSPRNLDEISASRFGGKPEGKLHAGLLRTLKVLCERSTGFSEVGTPNATFFGIEGTGHRYPDLQACFLEHRLAFEFQPSRTYLTTISDREIFYRQNRVFLIWLFHDFENWKGRQTERDIVALRSRHAFELDEQAIISTIESGSLTFKAHWQLPEYNGAQLSWHWESRLVRMEELHFDDFLVETLAAQPWLCEAELLNMTHAALIIKFEKYWAERLDWG</sequence>
<dbReference type="InterPro" id="IPR046099">
    <property type="entry name" value="DUF6035"/>
</dbReference>
<gene>
    <name evidence="2" type="ordered locus">Rvan_1420</name>
</gene>
<dbReference type="EMBL" id="CP002292">
    <property type="protein sequence ID" value="ADP70677.1"/>
    <property type="molecule type" value="Genomic_DNA"/>
</dbReference>
<name>E3I6N0_RHOVT</name>
<feature type="domain" description="DUF6035" evidence="1">
    <location>
        <begin position="134"/>
        <end position="259"/>
    </location>
</feature>
<dbReference type="OrthoDB" id="1302950at2"/>
<dbReference type="AlphaFoldDB" id="E3I6N0"/>
<keyword evidence="3" id="KW-1185">Reference proteome</keyword>
<evidence type="ECO:0000313" key="3">
    <source>
        <dbReference type="Proteomes" id="UP000001399"/>
    </source>
</evidence>
<evidence type="ECO:0000259" key="1">
    <source>
        <dbReference type="Pfam" id="PF19500"/>
    </source>
</evidence>
<proteinExistence type="predicted"/>
<dbReference type="KEGG" id="rva:Rvan_1420"/>
<accession>E3I6N0</accession>
<dbReference type="HOGENOM" id="CLU_927124_0_0_5"/>